<feature type="transmembrane region" description="Helical" evidence="1">
    <location>
        <begin position="1438"/>
        <end position="1459"/>
    </location>
</feature>
<feature type="transmembrane region" description="Helical" evidence="1">
    <location>
        <begin position="1560"/>
        <end position="1578"/>
    </location>
</feature>
<keyword evidence="1" id="KW-0812">Transmembrane</keyword>
<feature type="transmembrane region" description="Helical" evidence="1">
    <location>
        <begin position="1716"/>
        <end position="1738"/>
    </location>
</feature>
<protein>
    <submittedName>
        <fullName evidence="2">Glycoprotein</fullName>
    </submittedName>
</protein>
<evidence type="ECO:0000256" key="1">
    <source>
        <dbReference type="SAM" id="Phobius"/>
    </source>
</evidence>
<keyword evidence="1" id="KW-1133">Transmembrane helix</keyword>
<name>A0A1L3KPC2_9VIRU</name>
<feature type="transmembrane region" description="Helical" evidence="1">
    <location>
        <begin position="482"/>
        <end position="500"/>
    </location>
</feature>
<evidence type="ECO:0000313" key="2">
    <source>
        <dbReference type="EMBL" id="APG79232.1"/>
    </source>
</evidence>
<keyword evidence="1" id="KW-0472">Membrane</keyword>
<dbReference type="EMBL" id="KX884746">
    <property type="protein sequence ID" value="APG79232.1"/>
    <property type="molecule type" value="Genomic_RNA"/>
</dbReference>
<accession>A0A1L3KPC2</accession>
<sequence length="2062" mass="234066">MTPKLCTVALFCVLSLTLSAQISQALIYSVKLSEFINYKWDMEGLGPHGGIDGCPKTTIYSGGFGEGGPILNSCIEHNHKLVGLEWTMQTPLFFDTAIRTNFASLQRGIKAYGGLGFHIWVGEMTESTCFGSRYNFHSSTQCTWTRWDQDEKDTTYQQHLIFNQFATGNPSRGWTTYFGKMGFDFPTYEKYREIYYRFETFTLYFDDEATPAEGDRISGFDFWEHDEVTNSLNFQFHPLQMTPYSLYLRQENDTEPMCFHHTGDRERPYVIDVNENMKVRSTTFNTGSNTIEMDLTVRNAPIAIGVCYYEEEGDYFEVVQTVASGLTFSTIYSNENLLLVSLFGNEIKWSVNNSYGSGNITLSRWDVASVIVENADAEVINSFLYVGDMATRTSHTPISDDPVTLRLPYMHTSNTTQGKDSCICGGMYDLDVSAAFTGGPSGNKNMATGNIIKIAVDFYVLLVITLFLLATFVFWKRLKIDSLYKITFALTCLLLVLVSIDNIFCSSKKSNGYMEEPNASIEIVQLEDTQKQSNLDEISIVLSQSRLILEEILTENKEFFENHAQVWKTKLEQLLDASHYNLQHARAARLELEKAMCALHHNMLSCNSALMRSGLEEVNDYDPVTGLMYKVGNPLVEYDMEYTQFIQEELVVTEELNKINLANSAVCSTFQLALLNDTPICNPAREFVTDICTDMMGDGTFMESLYSLIDRFTDPEEREMIRPEEESFAAEYYPILSAPMNWTLGQCQERSNETENCVRRTMGNAARANVRIEREMALTSLQAKRVVPLVYNFETSSLTKKTSRQSTGFFSPNIDQKLHSLGPVEPPETSTYRGKQHTWFKDHEKAKTIANTTLRNQETLRIAMNMAKDLIKYTAFLSEDLLPAIETSTPFMVLGGQMGMVMLKDDPSGSRKRRDIGAVIKEILDVSSTLNETNLAEYLNEMHPLSRHKRFNLLCIGGWLNPLRWIHQLVGGSCENRDHKEFQKGVIENFKMVSSYMEKMTTRWMQQTEINAGQSKFNDQMVKVFKALQSNFYQLKKHMEEHVEYVRQGFQTSLENDVCLSVQSMAIHLDSLQRISKLLFLHQVGDFLQTQSADRSESGGAEQLGFKSRTTTWNLVNAVRKALKTIPNFDPIFTPDGKILVSKGQSFATTVSRLGQLVIKKTESYDVPIQNRTAPSNFRGFISPNSRVVVNQPYFFPTFNTTVQQQSKYDRYFHLGNRTYGFLSAACRKGYNVDLCPRGTFKEVTRADMSWPVVSIRKMSDPTTPIKLENGDFLFRSRSTVVSRNRLSGFSETYEFLPGMSLTPQCDFAFEIRSPLHPPLTYLSDKSCQDKNIVNVNVELPILKWVNKTGKLTLDLIQNAEGFRGHLESMGKLNKDGFENITEMVDELSKLIPTLDEFNSRLLSSIAKDEMVTKAFNDRIALLEETTRNRDETKHTSVVVWVLLAFSLSLGIGSMILHLGRFARATEYGNGTLIGLSLACSSYCEETLPNPTMELVFLGWAVSSFLVSMAQHLFENYHNQKNSIKYVVSLIRFGGEVPVQAYTLMDQLCNCRRHYQHMTFIEMVATFFCVINMVLLVMKMVQTVTQKIVEKRMLERSGLHLVSLWKEAAANMRSGLQLMTLWTNELTNVRKNTHNITSSNSAPSNATKIPAIKEGKGGNKCCTLNPLSASVVLICIVMLIQPVNSQLVDPTPDRVVPLSDPITTNKPNMFKIDPNWPYYTAIGTLIALQLVCMLYIIYLKGLKAAFFSDVRKLPVAFQTPISWYEWSKKPFRRYVLATSTKVRAKIYGVNCPRIIQIYTPMTTCETMDFAKSKVNKQMLDLNIVEKKQCKKVVLTVKNETFFDGLTTYLGLRPAKKRACLPCVKSAVHSAKLDENFLKTSSNTIESLEIIKSNFCGVDTIDRTVMLCFDENMEQMEEDEPLKEQWEKLNAMERFAVQQQVQIDTGIKDWSPETVGGQTITSTDLKNLVNRIKNISGVSSGIYLSDETFKKPKPKKDVKKVGVQVMPKTPTTRPLTRMADSRFVQTNPERYLTKDQQAARFNARQLAIELPPTRASLPWDSNI</sequence>
<reference evidence="2" key="1">
    <citation type="journal article" date="2016" name="Nature">
        <title>Redefining the invertebrate RNA virosphere.</title>
        <authorList>
            <person name="Shi M."/>
            <person name="Lin X.D."/>
            <person name="Tian J.H."/>
            <person name="Chen L.J."/>
            <person name="Chen X."/>
            <person name="Li C.X."/>
            <person name="Qin X.C."/>
            <person name="Li J."/>
            <person name="Cao J.P."/>
            <person name="Eden J.S."/>
            <person name="Buchmann J."/>
            <person name="Wang W."/>
            <person name="Xu J."/>
            <person name="Holmes E.C."/>
            <person name="Zhang Y.Z."/>
        </authorList>
    </citation>
    <scope>NUCLEOTIDE SEQUENCE</scope>
    <source>
        <strain evidence="2">BHNXC41490</strain>
    </source>
</reference>
<organism evidence="2">
    <name type="scientific">Beihai sipunculid worm virus 7</name>
    <dbReference type="NCBI Taxonomy" id="1922679"/>
    <lineage>
        <taxon>Viruses</taxon>
        <taxon>Riboviria</taxon>
    </lineage>
</organism>
<feature type="transmembrane region" description="Helical" evidence="1">
    <location>
        <begin position="458"/>
        <end position="475"/>
    </location>
</feature>
<proteinExistence type="predicted"/>
<feature type="transmembrane region" description="Helical" evidence="1">
    <location>
        <begin position="1495"/>
        <end position="1514"/>
    </location>
</feature>